<accession>A0A239GBM6</accession>
<organism evidence="1 2">
    <name type="scientific">Actinacidiphila glaucinigra</name>
    <dbReference type="NCBI Taxonomy" id="235986"/>
    <lineage>
        <taxon>Bacteria</taxon>
        <taxon>Bacillati</taxon>
        <taxon>Actinomycetota</taxon>
        <taxon>Actinomycetes</taxon>
        <taxon>Kitasatosporales</taxon>
        <taxon>Streptomycetaceae</taxon>
        <taxon>Actinacidiphila</taxon>
    </lineage>
</organism>
<name>A0A239GBM6_9ACTN</name>
<sequence>MAEQEADRGTVLVCIAAEDEETAYRIVDLISGRHPATEPQLRHTREGVVACALRAQTLRVLGDA</sequence>
<evidence type="ECO:0000313" key="2">
    <source>
        <dbReference type="Proteomes" id="UP000198280"/>
    </source>
</evidence>
<dbReference type="RefSeq" id="WP_018561578.1">
    <property type="nucleotide sequence ID" value="NZ_CP108152.1"/>
</dbReference>
<dbReference type="EMBL" id="FZOF01000007">
    <property type="protein sequence ID" value="SNS65454.1"/>
    <property type="molecule type" value="Genomic_DNA"/>
</dbReference>
<proteinExistence type="predicted"/>
<dbReference type="AlphaFoldDB" id="A0A239GBM6"/>
<evidence type="ECO:0000313" key="1">
    <source>
        <dbReference type="EMBL" id="SNS65454.1"/>
    </source>
</evidence>
<dbReference type="Proteomes" id="UP000198280">
    <property type="component" value="Unassembled WGS sequence"/>
</dbReference>
<dbReference type="OrthoDB" id="9981194at2"/>
<reference evidence="1 2" key="1">
    <citation type="submission" date="2017-06" db="EMBL/GenBank/DDBJ databases">
        <authorList>
            <person name="Kim H.J."/>
            <person name="Triplett B.A."/>
        </authorList>
    </citation>
    <scope>NUCLEOTIDE SEQUENCE [LARGE SCALE GENOMIC DNA]</scope>
    <source>
        <strain evidence="1 2">CGMCC 4.1858</strain>
    </source>
</reference>
<dbReference type="GeneID" id="95790121"/>
<keyword evidence="2" id="KW-1185">Reference proteome</keyword>
<gene>
    <name evidence="1" type="ORF">SAMN05216252_107279</name>
</gene>
<protein>
    <submittedName>
        <fullName evidence="1">Uncharacterized protein</fullName>
    </submittedName>
</protein>